<keyword evidence="6" id="KW-0645">Protease</keyword>
<keyword evidence="7" id="KW-0328">Glycosyltransferase</keyword>
<dbReference type="EMBL" id="MHQT01000042">
    <property type="protein sequence ID" value="OHA08356.1"/>
    <property type="molecule type" value="Genomic_DNA"/>
</dbReference>
<evidence type="ECO:0000259" key="18">
    <source>
        <dbReference type="Pfam" id="PF00905"/>
    </source>
</evidence>
<keyword evidence="10" id="KW-0133">Cell shape</keyword>
<keyword evidence="5" id="KW-0121">Carboxypeptidase</keyword>
<dbReference type="InterPro" id="IPR001264">
    <property type="entry name" value="Glyco_trans_51"/>
</dbReference>
<keyword evidence="9" id="KW-0378">Hydrolase</keyword>
<organism evidence="20 21">
    <name type="scientific">Candidatus Sungbacteria bacterium RIFCSPLOWO2_01_FULL_60_25</name>
    <dbReference type="NCBI Taxonomy" id="1802281"/>
    <lineage>
        <taxon>Bacteria</taxon>
        <taxon>Candidatus Sungiibacteriota</taxon>
    </lineage>
</organism>
<evidence type="ECO:0000256" key="11">
    <source>
        <dbReference type="ARBA" id="ARBA00022984"/>
    </source>
</evidence>
<gene>
    <name evidence="20" type="ORF">A3A44_03060</name>
</gene>
<dbReference type="NCBIfam" id="TIGR02074">
    <property type="entry name" value="PBP_1a_fam"/>
    <property type="match status" value="1"/>
</dbReference>
<dbReference type="FunFam" id="1.10.3810.10:FF:000001">
    <property type="entry name" value="Penicillin-binding protein 1A"/>
    <property type="match status" value="1"/>
</dbReference>
<evidence type="ECO:0000256" key="1">
    <source>
        <dbReference type="ARBA" id="ARBA00004236"/>
    </source>
</evidence>
<dbReference type="Pfam" id="PF00905">
    <property type="entry name" value="Transpeptidase"/>
    <property type="match status" value="1"/>
</dbReference>
<feature type="domain" description="Penicillin-binding protein transpeptidase" evidence="18">
    <location>
        <begin position="332"/>
        <end position="614"/>
    </location>
</feature>
<evidence type="ECO:0000256" key="4">
    <source>
        <dbReference type="ARBA" id="ARBA00022475"/>
    </source>
</evidence>
<evidence type="ECO:0000256" key="5">
    <source>
        <dbReference type="ARBA" id="ARBA00022645"/>
    </source>
</evidence>
<dbReference type="GO" id="GO:0071555">
    <property type="term" value="P:cell wall organization"/>
    <property type="evidence" value="ECO:0007669"/>
    <property type="project" value="UniProtKB-KW"/>
</dbReference>
<dbReference type="GO" id="GO:0030288">
    <property type="term" value="C:outer membrane-bounded periplasmic space"/>
    <property type="evidence" value="ECO:0007669"/>
    <property type="project" value="TreeGrafter"/>
</dbReference>
<keyword evidence="12 17" id="KW-0472">Membrane</keyword>
<keyword evidence="17" id="KW-1133">Transmembrane helix</keyword>
<evidence type="ECO:0000259" key="19">
    <source>
        <dbReference type="Pfam" id="PF00912"/>
    </source>
</evidence>
<comment type="similarity">
    <text evidence="2">In the C-terminal section; belongs to the transpeptidase family.</text>
</comment>
<dbReference type="Gene3D" id="1.10.3810.10">
    <property type="entry name" value="Biosynthetic peptidoglycan transglycosylase-like"/>
    <property type="match status" value="1"/>
</dbReference>
<keyword evidence="8" id="KW-0808">Transferase</keyword>
<dbReference type="GO" id="GO:0008658">
    <property type="term" value="F:penicillin binding"/>
    <property type="evidence" value="ECO:0007669"/>
    <property type="project" value="InterPro"/>
</dbReference>
<dbReference type="Pfam" id="PF00912">
    <property type="entry name" value="Transgly"/>
    <property type="match status" value="1"/>
</dbReference>
<evidence type="ECO:0000256" key="8">
    <source>
        <dbReference type="ARBA" id="ARBA00022679"/>
    </source>
</evidence>
<evidence type="ECO:0000256" key="2">
    <source>
        <dbReference type="ARBA" id="ARBA00007090"/>
    </source>
</evidence>
<dbReference type="STRING" id="1802281.A3A44_03060"/>
<evidence type="ECO:0000313" key="21">
    <source>
        <dbReference type="Proteomes" id="UP000178977"/>
    </source>
</evidence>
<dbReference type="PANTHER" id="PTHR32282:SF11">
    <property type="entry name" value="PENICILLIN-BINDING PROTEIN 1B"/>
    <property type="match status" value="1"/>
</dbReference>
<dbReference type="Proteomes" id="UP000178977">
    <property type="component" value="Unassembled WGS sequence"/>
</dbReference>
<sequence length="835" mass="92222">MRSARGRARRFRRWVKVVLGATLFGMLAAGIGGGILVLVIWKRLPAPEALFNRRVIQSTKIYDRSGSVLLYEVHGEERRTVIAFADIPDVVKQATIAVEDANFYRHGGIDPRGVLRALITDIRRGELRQGGSTITQQLVKKSFFSDEQTLTRKFKEAILAIAIEARFPKDQILAAYLNQIPYGSNAYGIEAAAETYFGKHARELSAAEAALLAALPRAPSYYSPYGQHKDDLIARKNYVIGRMEELGYLGRDDAERARREAPKLLPATKNIRAPHFVMYVRDYLIQRYGEEEVEQGGLTVTTTLDWEWQEEAERLVRENAERNEQLIKARNMALVAMDPKTGEIRAMVGSRDYFDIAGDGNFNVATALRQPGSAFKPFVYAAAFQKGYTPETVLFDVPTEFNPLCGPDGTPRPGSRVNPDSCYHPQDYDETFRGPVTLRQALAQSLNVPSVKLLYLVGTNAAIKTAEDLGITSLTTPERYGLSLVLGGAEVRLLEMVSAYGVFANDGVRNPPTAILNVTAPNGDVLEEKAETPRLVLDQSVARTINDLLSDNNARIPVFQPRSSLYFPEARVAAKTGTTQDYRDAWTIGYTPNVAVGVWAGNNDNSPIQQKGSGVMAAAPTWHTFMEFALQKVEPQEFVPPEGGSAGKPILRGIWQGSKVVTIDSISQKLATEYTPPETRRDVAFGDPHDPLYWINGEDPLGPAPEDPRADSQYENWEAAFQVWFRGADIAVRPLDAIPTASDDIHAPEKQPRVAATATAVGTERYRIDVQTDAPFGIREITIAAGDRVLASRVKPPPETQFLLSTRDLATLSQTIDVRAYDPYGNMGHTNVTIP</sequence>
<accession>A0A1G2L9Q5</accession>
<comment type="subcellular location">
    <subcellularLocation>
        <location evidence="1">Cell membrane</location>
    </subcellularLocation>
</comment>
<evidence type="ECO:0000313" key="20">
    <source>
        <dbReference type="EMBL" id="OHA08356.1"/>
    </source>
</evidence>
<dbReference type="SUPFAM" id="SSF56601">
    <property type="entry name" value="beta-lactamase/transpeptidase-like"/>
    <property type="match status" value="1"/>
</dbReference>
<evidence type="ECO:0000256" key="7">
    <source>
        <dbReference type="ARBA" id="ARBA00022676"/>
    </source>
</evidence>
<keyword evidence="11" id="KW-0573">Peptidoglycan synthesis</keyword>
<keyword evidence="4" id="KW-1003">Cell membrane</keyword>
<dbReference type="PANTHER" id="PTHR32282">
    <property type="entry name" value="BINDING PROTEIN TRANSPEPTIDASE, PUTATIVE-RELATED"/>
    <property type="match status" value="1"/>
</dbReference>
<reference evidence="20 21" key="1">
    <citation type="journal article" date="2016" name="Nat. Commun.">
        <title>Thousands of microbial genomes shed light on interconnected biogeochemical processes in an aquifer system.</title>
        <authorList>
            <person name="Anantharaman K."/>
            <person name="Brown C.T."/>
            <person name="Hug L.A."/>
            <person name="Sharon I."/>
            <person name="Castelle C.J."/>
            <person name="Probst A.J."/>
            <person name="Thomas B.C."/>
            <person name="Singh A."/>
            <person name="Wilkins M.J."/>
            <person name="Karaoz U."/>
            <person name="Brodie E.L."/>
            <person name="Williams K.H."/>
            <person name="Hubbard S.S."/>
            <person name="Banfield J.F."/>
        </authorList>
    </citation>
    <scope>NUCLEOTIDE SEQUENCE [LARGE SCALE GENOMIC DNA]</scope>
</reference>
<evidence type="ECO:0000256" key="13">
    <source>
        <dbReference type="ARBA" id="ARBA00023268"/>
    </source>
</evidence>
<dbReference type="AlphaFoldDB" id="A0A1G2L9Q5"/>
<keyword evidence="17" id="KW-0812">Transmembrane</keyword>
<dbReference type="SUPFAM" id="SSF53955">
    <property type="entry name" value="Lysozyme-like"/>
    <property type="match status" value="1"/>
</dbReference>
<evidence type="ECO:0000256" key="10">
    <source>
        <dbReference type="ARBA" id="ARBA00022960"/>
    </source>
</evidence>
<evidence type="ECO:0000256" key="3">
    <source>
        <dbReference type="ARBA" id="ARBA00007739"/>
    </source>
</evidence>
<evidence type="ECO:0000256" key="17">
    <source>
        <dbReference type="SAM" id="Phobius"/>
    </source>
</evidence>
<feature type="transmembrane region" description="Helical" evidence="17">
    <location>
        <begin position="21"/>
        <end position="41"/>
    </location>
</feature>
<dbReference type="GO" id="GO:0008360">
    <property type="term" value="P:regulation of cell shape"/>
    <property type="evidence" value="ECO:0007669"/>
    <property type="project" value="UniProtKB-KW"/>
</dbReference>
<dbReference type="GO" id="GO:0005886">
    <property type="term" value="C:plasma membrane"/>
    <property type="evidence" value="ECO:0007669"/>
    <property type="project" value="UniProtKB-SubCell"/>
</dbReference>
<name>A0A1G2L9Q5_9BACT</name>
<evidence type="ECO:0000256" key="14">
    <source>
        <dbReference type="ARBA" id="ARBA00023316"/>
    </source>
</evidence>
<keyword evidence="13" id="KW-0511">Multifunctional enzyme</keyword>
<dbReference type="InterPro" id="IPR012338">
    <property type="entry name" value="Beta-lactam/transpept-like"/>
</dbReference>
<dbReference type="InterPro" id="IPR036950">
    <property type="entry name" value="PBP_transglycosylase"/>
</dbReference>
<comment type="catalytic activity">
    <reaction evidence="15">
        <text>Preferential cleavage: (Ac)2-L-Lys-D-Ala-|-D-Ala. Also transpeptidation of peptidyl-alanyl moieties that are N-acyl substituents of D-alanine.</text>
        <dbReference type="EC" id="3.4.16.4"/>
    </reaction>
</comment>
<dbReference type="GO" id="GO:0009252">
    <property type="term" value="P:peptidoglycan biosynthetic process"/>
    <property type="evidence" value="ECO:0007669"/>
    <property type="project" value="UniProtKB-KW"/>
</dbReference>
<comment type="caution">
    <text evidence="20">The sequence shown here is derived from an EMBL/GenBank/DDBJ whole genome shotgun (WGS) entry which is preliminary data.</text>
</comment>
<dbReference type="GO" id="GO:0009002">
    <property type="term" value="F:serine-type D-Ala-D-Ala carboxypeptidase activity"/>
    <property type="evidence" value="ECO:0007669"/>
    <property type="project" value="UniProtKB-EC"/>
</dbReference>
<evidence type="ECO:0000256" key="15">
    <source>
        <dbReference type="ARBA" id="ARBA00034000"/>
    </source>
</evidence>
<dbReference type="Gene3D" id="3.40.710.10">
    <property type="entry name" value="DD-peptidase/beta-lactamase superfamily"/>
    <property type="match status" value="1"/>
</dbReference>
<proteinExistence type="inferred from homology"/>
<evidence type="ECO:0000256" key="6">
    <source>
        <dbReference type="ARBA" id="ARBA00022670"/>
    </source>
</evidence>
<evidence type="ECO:0000256" key="16">
    <source>
        <dbReference type="ARBA" id="ARBA00049902"/>
    </source>
</evidence>
<dbReference type="InterPro" id="IPR023346">
    <property type="entry name" value="Lysozyme-like_dom_sf"/>
</dbReference>
<comment type="similarity">
    <text evidence="3">In the N-terminal section; belongs to the glycosyltransferase 51 family.</text>
</comment>
<dbReference type="InterPro" id="IPR001460">
    <property type="entry name" value="PCN-bd_Tpept"/>
</dbReference>
<protein>
    <submittedName>
        <fullName evidence="20">Uncharacterized protein</fullName>
    </submittedName>
</protein>
<evidence type="ECO:0000256" key="9">
    <source>
        <dbReference type="ARBA" id="ARBA00022801"/>
    </source>
</evidence>
<keyword evidence="14" id="KW-0961">Cell wall biogenesis/degradation</keyword>
<dbReference type="InterPro" id="IPR050396">
    <property type="entry name" value="Glycosyltr_51/Transpeptidase"/>
</dbReference>
<evidence type="ECO:0000256" key="12">
    <source>
        <dbReference type="ARBA" id="ARBA00023136"/>
    </source>
</evidence>
<feature type="domain" description="Glycosyl transferase family 51" evidence="19">
    <location>
        <begin position="71"/>
        <end position="243"/>
    </location>
</feature>
<dbReference type="GO" id="GO:0008955">
    <property type="term" value="F:peptidoglycan glycosyltransferase activity"/>
    <property type="evidence" value="ECO:0007669"/>
    <property type="project" value="UniProtKB-EC"/>
</dbReference>
<comment type="catalytic activity">
    <reaction evidence="16">
        <text>[GlcNAc-(1-&gt;4)-Mur2Ac(oyl-L-Ala-gamma-D-Glu-L-Lys-D-Ala-D-Ala)](n)-di-trans,octa-cis-undecaprenyl diphosphate + beta-D-GlcNAc-(1-&gt;4)-Mur2Ac(oyl-L-Ala-gamma-D-Glu-L-Lys-D-Ala-D-Ala)-di-trans,octa-cis-undecaprenyl diphosphate = [GlcNAc-(1-&gt;4)-Mur2Ac(oyl-L-Ala-gamma-D-Glu-L-Lys-D-Ala-D-Ala)](n+1)-di-trans,octa-cis-undecaprenyl diphosphate + di-trans,octa-cis-undecaprenyl diphosphate + H(+)</text>
        <dbReference type="Rhea" id="RHEA:23708"/>
        <dbReference type="Rhea" id="RHEA-COMP:9602"/>
        <dbReference type="Rhea" id="RHEA-COMP:9603"/>
        <dbReference type="ChEBI" id="CHEBI:15378"/>
        <dbReference type="ChEBI" id="CHEBI:58405"/>
        <dbReference type="ChEBI" id="CHEBI:60033"/>
        <dbReference type="ChEBI" id="CHEBI:78435"/>
        <dbReference type="EC" id="2.4.99.28"/>
    </reaction>
</comment>
<dbReference type="GO" id="GO:0006508">
    <property type="term" value="P:proteolysis"/>
    <property type="evidence" value="ECO:0007669"/>
    <property type="project" value="UniProtKB-KW"/>
</dbReference>